<keyword evidence="2" id="KW-0812">Transmembrane</keyword>
<evidence type="ECO:0008006" key="4">
    <source>
        <dbReference type="Google" id="ProtNLM"/>
    </source>
</evidence>
<evidence type="ECO:0000313" key="3">
    <source>
        <dbReference type="EMBL" id="SVB80397.1"/>
    </source>
</evidence>
<evidence type="ECO:0000256" key="2">
    <source>
        <dbReference type="SAM" id="Phobius"/>
    </source>
</evidence>
<gene>
    <name evidence="3" type="ORF">METZ01_LOCUS233251</name>
</gene>
<sequence length="195" mass="22157">MPDPADVTNAVASETIPDIRGLKDVIEIPTGNEWVWWLLFAVAVLVVAGVVAWFIRRHLAKCNAELAPPPAPPPHVVAWERLQRALDLIHEAEWFCIEVSHIIRVYLEERFRLHAPDRTTEEFLIELQSSRHLAGEHKQLLANFLSECDMVKFARAELPEQELRGLHEAASRLVGETQPSLHEEIEAEEEASVEQ</sequence>
<reference evidence="3" key="1">
    <citation type="submission" date="2018-05" db="EMBL/GenBank/DDBJ databases">
        <authorList>
            <person name="Lanie J.A."/>
            <person name="Ng W.-L."/>
            <person name="Kazmierczak K.M."/>
            <person name="Andrzejewski T.M."/>
            <person name="Davidsen T.M."/>
            <person name="Wayne K.J."/>
            <person name="Tettelin H."/>
            <person name="Glass J.I."/>
            <person name="Rusch D."/>
            <person name="Podicherti R."/>
            <person name="Tsui H.-C.T."/>
            <person name="Winkler M.E."/>
        </authorList>
    </citation>
    <scope>NUCLEOTIDE SEQUENCE</scope>
</reference>
<evidence type="ECO:0000256" key="1">
    <source>
        <dbReference type="SAM" id="MobiDB-lite"/>
    </source>
</evidence>
<keyword evidence="2" id="KW-0472">Membrane</keyword>
<feature type="region of interest" description="Disordered" evidence="1">
    <location>
        <begin position="174"/>
        <end position="195"/>
    </location>
</feature>
<name>A0A382H0C2_9ZZZZ</name>
<feature type="transmembrane region" description="Helical" evidence="2">
    <location>
        <begin position="34"/>
        <end position="55"/>
    </location>
</feature>
<accession>A0A382H0C2</accession>
<dbReference type="AlphaFoldDB" id="A0A382H0C2"/>
<dbReference type="EMBL" id="UINC01058301">
    <property type="protein sequence ID" value="SVB80397.1"/>
    <property type="molecule type" value="Genomic_DNA"/>
</dbReference>
<protein>
    <recommendedName>
        <fullName evidence="4">DUF4381 domain-containing protein</fullName>
    </recommendedName>
</protein>
<keyword evidence="2" id="KW-1133">Transmembrane helix</keyword>
<proteinExistence type="predicted"/>
<organism evidence="3">
    <name type="scientific">marine metagenome</name>
    <dbReference type="NCBI Taxonomy" id="408172"/>
    <lineage>
        <taxon>unclassified sequences</taxon>
        <taxon>metagenomes</taxon>
        <taxon>ecological metagenomes</taxon>
    </lineage>
</organism>
<feature type="compositionally biased region" description="Acidic residues" evidence="1">
    <location>
        <begin position="185"/>
        <end position="195"/>
    </location>
</feature>